<dbReference type="EMBL" id="DSDK01000606">
    <property type="protein sequence ID" value="HDR52130.1"/>
    <property type="molecule type" value="Genomic_DNA"/>
</dbReference>
<comment type="caution">
    <text evidence="2">The sequence shown here is derived from an EMBL/GenBank/DDBJ whole genome shotgun (WGS) entry which is preliminary data.</text>
</comment>
<feature type="signal peptide" evidence="1">
    <location>
        <begin position="1"/>
        <end position="30"/>
    </location>
</feature>
<proteinExistence type="predicted"/>
<dbReference type="SUPFAM" id="SSF51004">
    <property type="entry name" value="C-terminal (heme d1) domain of cytochrome cd1-nitrite reductase"/>
    <property type="match status" value="1"/>
</dbReference>
<protein>
    <submittedName>
        <fullName evidence="2">Uncharacterized protein</fullName>
    </submittedName>
</protein>
<dbReference type="InterPro" id="IPR011048">
    <property type="entry name" value="Haem_d1_sf"/>
</dbReference>
<gene>
    <name evidence="2" type="ORF">ENN90_11025</name>
</gene>
<feature type="chain" id="PRO_5032546318" evidence="1">
    <location>
        <begin position="31"/>
        <end position="226"/>
    </location>
</feature>
<name>A0A831PL20_9BACT</name>
<evidence type="ECO:0000256" key="1">
    <source>
        <dbReference type="SAM" id="SignalP"/>
    </source>
</evidence>
<reference evidence="2" key="1">
    <citation type="journal article" date="2020" name="mSystems">
        <title>Genome- and Community-Level Interaction Insights into Carbon Utilization and Element Cycling Functions of Hydrothermarchaeota in Hydrothermal Sediment.</title>
        <authorList>
            <person name="Zhou Z."/>
            <person name="Liu Y."/>
            <person name="Xu W."/>
            <person name="Pan J."/>
            <person name="Luo Z.H."/>
            <person name="Li M."/>
        </authorList>
    </citation>
    <scope>NUCLEOTIDE SEQUENCE [LARGE SCALE GENOMIC DNA]</scope>
    <source>
        <strain evidence="2">SpSt-1217</strain>
    </source>
</reference>
<dbReference type="Proteomes" id="UP000886047">
    <property type="component" value="Unassembled WGS sequence"/>
</dbReference>
<organism evidence="2">
    <name type="scientific">Mariniphaga anaerophila</name>
    <dbReference type="NCBI Taxonomy" id="1484053"/>
    <lineage>
        <taxon>Bacteria</taxon>
        <taxon>Pseudomonadati</taxon>
        <taxon>Bacteroidota</taxon>
        <taxon>Bacteroidia</taxon>
        <taxon>Marinilabiliales</taxon>
        <taxon>Prolixibacteraceae</taxon>
        <taxon>Mariniphaga</taxon>
    </lineage>
</organism>
<keyword evidence="1" id="KW-0732">Signal</keyword>
<evidence type="ECO:0000313" key="2">
    <source>
        <dbReference type="EMBL" id="HDR52130.1"/>
    </source>
</evidence>
<dbReference type="AlphaFoldDB" id="A0A831PL20"/>
<accession>A0A831PL20</accession>
<sequence>MTKNKKIMISLAKMLLLFMLFFHFACSTKAKESGVTVRFPQPSEPVQITENGKEHLFASYYGINSWSANQRYVTILQTDIKYRLPDENDPATLGLVDLETNEFIPLTQTRAWNFQQGCMAHWLGTSPDSLIIFNDFREGRFVSVILNVHTKKVIKIIPYPVSAVSPNGKEAVSINFARLRITRTDYGYGGNGQNAKAGVQFPEDDGLFLVNLETGEANLIVSIAAG</sequence>